<comment type="caution">
    <text evidence="1">The sequence shown here is derived from an EMBL/GenBank/DDBJ whole genome shotgun (WGS) entry which is preliminary data.</text>
</comment>
<gene>
    <name evidence="1" type="ORF">B7O98_04495</name>
</gene>
<protein>
    <submittedName>
        <fullName evidence="1">Uncharacterized protein</fullName>
    </submittedName>
</protein>
<sequence>MVKLYVHRLCLSSYTLYKELKARGTLDKVKFVDTSNSLKAVKKGVFSVPALETQGMLVAVDPIEVELVEAAALNEDLSRFAPKTVEEAVEAFFKSLYASGYLSCVSLIHGLKPILKDLSTVRLLAKLRLGTTLKTSEVMEGILKKMEASEDEVRSKLAYICFKNYVREHIWLNPKASYEDIRNTLNESNVTSWLLAKTSVGRTLIPNNLNTVKKAANELIKLGNNKLETTTAKTKEEVETLSKDIEFQKYIKTKRSS</sequence>
<name>A0A2R7Y8F4_9CREN</name>
<dbReference type="Proteomes" id="UP000244093">
    <property type="component" value="Unassembled WGS sequence"/>
</dbReference>
<organism evidence="1 2">
    <name type="scientific">Zestosphaera tikiterensis</name>
    <dbReference type="NCBI Taxonomy" id="1973259"/>
    <lineage>
        <taxon>Archaea</taxon>
        <taxon>Thermoproteota</taxon>
        <taxon>Thermoprotei</taxon>
        <taxon>Desulfurococcales</taxon>
        <taxon>Desulfurococcaceae</taxon>
        <taxon>Zestosphaera</taxon>
    </lineage>
</organism>
<proteinExistence type="predicted"/>
<evidence type="ECO:0000313" key="1">
    <source>
        <dbReference type="EMBL" id="PUA33677.1"/>
    </source>
</evidence>
<accession>A0A2R7Y8F4</accession>
<dbReference type="EMBL" id="NBVN01000002">
    <property type="protein sequence ID" value="PUA33677.1"/>
    <property type="molecule type" value="Genomic_DNA"/>
</dbReference>
<dbReference type="AlphaFoldDB" id="A0A2R7Y8F4"/>
<evidence type="ECO:0000313" key="2">
    <source>
        <dbReference type="Proteomes" id="UP000244093"/>
    </source>
</evidence>
<reference evidence="1 2" key="1">
    <citation type="journal article" date="2018" name="Syst. Appl. Microbiol.">
        <title>A new symbiotic nanoarchaeote (Candidatus Nanoclepta minutus) and its host (Zestosphaera tikiterensis gen. nov., sp. nov.) from a New Zealand hot spring.</title>
        <authorList>
            <person name="St John E."/>
            <person name="Liu Y."/>
            <person name="Podar M."/>
            <person name="Stott M.B."/>
            <person name="Meneghin J."/>
            <person name="Chen Z."/>
            <person name="Lagutin K."/>
            <person name="Mitchell K."/>
            <person name="Reysenbach A.L."/>
        </authorList>
    </citation>
    <scope>NUCLEOTIDE SEQUENCE [LARGE SCALE GENOMIC DNA]</scope>
    <source>
        <strain evidence="1">NZ3</strain>
    </source>
</reference>